<organism evidence="1">
    <name type="scientific">Arundo donax</name>
    <name type="common">Giant reed</name>
    <name type="synonym">Donax arundinaceus</name>
    <dbReference type="NCBI Taxonomy" id="35708"/>
    <lineage>
        <taxon>Eukaryota</taxon>
        <taxon>Viridiplantae</taxon>
        <taxon>Streptophyta</taxon>
        <taxon>Embryophyta</taxon>
        <taxon>Tracheophyta</taxon>
        <taxon>Spermatophyta</taxon>
        <taxon>Magnoliopsida</taxon>
        <taxon>Liliopsida</taxon>
        <taxon>Poales</taxon>
        <taxon>Poaceae</taxon>
        <taxon>PACMAD clade</taxon>
        <taxon>Arundinoideae</taxon>
        <taxon>Arundineae</taxon>
        <taxon>Arundo</taxon>
    </lineage>
</organism>
<reference evidence="1" key="2">
    <citation type="journal article" date="2015" name="Data Brief">
        <title>Shoot transcriptome of the giant reed, Arundo donax.</title>
        <authorList>
            <person name="Barrero R.A."/>
            <person name="Guerrero F.D."/>
            <person name="Moolhuijzen P."/>
            <person name="Goolsby J.A."/>
            <person name="Tidwell J."/>
            <person name="Bellgard S.E."/>
            <person name="Bellgard M.I."/>
        </authorList>
    </citation>
    <scope>NUCLEOTIDE SEQUENCE</scope>
    <source>
        <tissue evidence="1">Shoot tissue taken approximately 20 cm above the soil surface</tissue>
    </source>
</reference>
<reference evidence="1" key="1">
    <citation type="submission" date="2014-09" db="EMBL/GenBank/DDBJ databases">
        <authorList>
            <person name="Magalhaes I.L.F."/>
            <person name="Oliveira U."/>
            <person name="Santos F.R."/>
            <person name="Vidigal T.H.D.A."/>
            <person name="Brescovit A.D."/>
            <person name="Santos A.J."/>
        </authorList>
    </citation>
    <scope>NUCLEOTIDE SEQUENCE</scope>
    <source>
        <tissue evidence="1">Shoot tissue taken approximately 20 cm above the soil surface</tissue>
    </source>
</reference>
<protein>
    <submittedName>
        <fullName evidence="1">E3 ubiquitin protein ligase upl2, putative</fullName>
    </submittedName>
</protein>
<accession>A0A0A9EXC0</accession>
<evidence type="ECO:0000313" key="1">
    <source>
        <dbReference type="EMBL" id="JAE02531.1"/>
    </source>
</evidence>
<dbReference type="AlphaFoldDB" id="A0A0A9EXC0"/>
<dbReference type="EMBL" id="GBRH01195365">
    <property type="protein sequence ID" value="JAE02531.1"/>
    <property type="molecule type" value="Transcribed_RNA"/>
</dbReference>
<sequence length="52" mass="5921">MLSLVLPPQTWILTAVLQKGKVKLWLLHLKRASMPSKRLLHPLLKVHPSLSC</sequence>
<proteinExistence type="predicted"/>
<name>A0A0A9EXC0_ARUDO</name>